<dbReference type="GO" id="GO:0008757">
    <property type="term" value="F:S-adenosylmethionine-dependent methyltransferase activity"/>
    <property type="evidence" value="ECO:0007669"/>
    <property type="project" value="UniProtKB-ARBA"/>
</dbReference>
<name>A0A0P1KYA3_9SACH</name>
<dbReference type="OrthoDB" id="194386at2759"/>
<protein>
    <submittedName>
        <fullName evidence="2">LAQU0S22e01046g1_1</fullName>
    </submittedName>
</protein>
<organism evidence="2 3">
    <name type="scientific">Lachancea quebecensis</name>
    <dbReference type="NCBI Taxonomy" id="1654605"/>
    <lineage>
        <taxon>Eukaryota</taxon>
        <taxon>Fungi</taxon>
        <taxon>Dikarya</taxon>
        <taxon>Ascomycota</taxon>
        <taxon>Saccharomycotina</taxon>
        <taxon>Saccharomycetes</taxon>
        <taxon>Saccharomycetales</taxon>
        <taxon>Saccharomycetaceae</taxon>
        <taxon>Lachancea</taxon>
    </lineage>
</organism>
<accession>A0A0P1KYA3</accession>
<dbReference type="PANTHER" id="PTHR14614">
    <property type="entry name" value="HEPATOCELLULAR CARCINOMA-ASSOCIATED ANTIGEN"/>
    <property type="match status" value="1"/>
</dbReference>
<dbReference type="InterPro" id="IPR029063">
    <property type="entry name" value="SAM-dependent_MTases_sf"/>
</dbReference>
<keyword evidence="1" id="KW-0808">Transferase</keyword>
<evidence type="ECO:0000313" key="3">
    <source>
        <dbReference type="Proteomes" id="UP000236544"/>
    </source>
</evidence>
<dbReference type="AlphaFoldDB" id="A0A0P1KYA3"/>
<evidence type="ECO:0000256" key="1">
    <source>
        <dbReference type="ARBA" id="ARBA00022679"/>
    </source>
</evidence>
<reference evidence="3" key="1">
    <citation type="submission" date="2015-10" db="EMBL/GenBank/DDBJ databases">
        <authorList>
            <person name="Devillers H."/>
        </authorList>
    </citation>
    <scope>NUCLEOTIDE SEQUENCE [LARGE SCALE GENOMIC DNA]</scope>
</reference>
<proteinExistence type="predicted"/>
<dbReference type="Pfam" id="PF10294">
    <property type="entry name" value="Methyltransf_16"/>
    <property type="match status" value="1"/>
</dbReference>
<dbReference type="GO" id="GO:0005737">
    <property type="term" value="C:cytoplasm"/>
    <property type="evidence" value="ECO:0007669"/>
    <property type="project" value="TreeGrafter"/>
</dbReference>
<dbReference type="InterPro" id="IPR019410">
    <property type="entry name" value="Methyltransf_16"/>
</dbReference>
<gene>
    <name evidence="2" type="ORF">LAQU0_S22e01046g</name>
</gene>
<dbReference type="PANTHER" id="PTHR14614:SF130">
    <property type="entry name" value="PROTEIN-LYSINE N-METHYLTRANSFERASE EEF2KMT"/>
    <property type="match status" value="1"/>
</dbReference>
<dbReference type="EMBL" id="LN890550">
    <property type="protein sequence ID" value="CUS24959.1"/>
    <property type="molecule type" value="Genomic_DNA"/>
</dbReference>
<dbReference type="SUPFAM" id="SSF53335">
    <property type="entry name" value="S-adenosyl-L-methionine-dependent methyltransferases"/>
    <property type="match status" value="1"/>
</dbReference>
<dbReference type="Proteomes" id="UP000236544">
    <property type="component" value="Unassembled WGS sequence"/>
</dbReference>
<evidence type="ECO:0000313" key="2">
    <source>
        <dbReference type="EMBL" id="CUS24959.1"/>
    </source>
</evidence>
<dbReference type="Gene3D" id="3.40.50.150">
    <property type="entry name" value="Vaccinia Virus protein VP39"/>
    <property type="match status" value="1"/>
</dbReference>
<sequence length="329" mass="36895">MNKKVYAEIHQRCAVTDIIHTVSVIESIDTREFIEQLELVISRNPYYAKRLIKALTDNIELIETGGGHGSKEMPWKCGGYEVDLGEWLYERYVDLLPLKAPVPTFTDIIRYTLNDELAIDIQEQPFLLCAAGTTGFRTWESALYLSKYLAKNFSEFSAGKFSRVLELGAGTGLVSITWAKLFKNFTRDLVVTDGDSSLVEQATRFNFQLNGIDTSESHASCNYKFQRLWWGEDAVPEVDIVLAADVTYDSSVIPSLINCLKTALSQGARFALVAATVRNKRTTMAFERECKDHDMSWKIISCKNGSLAPICIYKVHIEAAGGKAKPINH</sequence>
<keyword evidence="3" id="KW-1185">Reference proteome</keyword>
<dbReference type="CDD" id="cd02440">
    <property type="entry name" value="AdoMet_MTases"/>
    <property type="match status" value="1"/>
</dbReference>